<keyword evidence="2" id="KW-1185">Reference proteome</keyword>
<accession>A0A3N2QA75</accession>
<organism evidence="1 2">
    <name type="scientific">Sodiomyces alkalinus (strain CBS 110278 / VKM F-3762 / F11)</name>
    <name type="common">Alkaliphilic filamentous fungus</name>
    <dbReference type="NCBI Taxonomy" id="1314773"/>
    <lineage>
        <taxon>Eukaryota</taxon>
        <taxon>Fungi</taxon>
        <taxon>Dikarya</taxon>
        <taxon>Ascomycota</taxon>
        <taxon>Pezizomycotina</taxon>
        <taxon>Sordariomycetes</taxon>
        <taxon>Hypocreomycetidae</taxon>
        <taxon>Glomerellales</taxon>
        <taxon>Plectosphaerellaceae</taxon>
        <taxon>Sodiomyces</taxon>
    </lineage>
</organism>
<dbReference type="RefSeq" id="XP_028471456.1">
    <property type="nucleotide sequence ID" value="XM_028613864.1"/>
</dbReference>
<evidence type="ECO:0000313" key="2">
    <source>
        <dbReference type="Proteomes" id="UP000272025"/>
    </source>
</evidence>
<dbReference type="Proteomes" id="UP000272025">
    <property type="component" value="Unassembled WGS sequence"/>
</dbReference>
<protein>
    <submittedName>
        <fullName evidence="1">Uncharacterized protein</fullName>
    </submittedName>
</protein>
<proteinExistence type="predicted"/>
<gene>
    <name evidence="1" type="ORF">SODALDRAFT_355870</name>
</gene>
<name>A0A3N2QA75_SODAK</name>
<sequence length="393" mass="43267">MPPVNEWLGAFGPTPGPLALPSHMGHLLGTPITIGLKGNYVNEPDGPRRAFVSRGLNSSVVLILTWPLRICIMLAAPTTSPAPSHRIGPSLSLLNLSACEQGTFGASTDNRLILKLHCTADPKRKPSRPVSLTSYVLAASLPNLKPTHRSSPINPKLIEMAGARTRSPAPAPISIYASEFLNPDRLAVSQASFKGPRNAPKRLAAEPWGVEKPRPKLTAPVPFVCRRNKGTWVNGQPEFHFEISSIPQHWLRKSNIRHPGPNLLLPPRRAFWTRLLNDHRIRPEKENLIANSLAAHHEKKKRFRSEFRSLDARNQQTLGERFSELSPEPCLVSPPFAAAAEHGGTSPEASASKLVTDIFVSEPPDHGTSSSKVLWIERYSGSEYQKQPRLKTL</sequence>
<evidence type="ECO:0000313" key="1">
    <source>
        <dbReference type="EMBL" id="ROT43650.1"/>
    </source>
</evidence>
<reference evidence="1 2" key="1">
    <citation type="journal article" date="2018" name="Mol. Ecol.">
        <title>The obligate alkalophilic soda-lake fungus Sodiomyces alkalinus has shifted to a protein diet.</title>
        <authorList>
            <person name="Grum-Grzhimaylo A.A."/>
            <person name="Falkoski D.L."/>
            <person name="van den Heuvel J."/>
            <person name="Valero-Jimenez C.A."/>
            <person name="Min B."/>
            <person name="Choi I.G."/>
            <person name="Lipzen A."/>
            <person name="Daum C.G."/>
            <person name="Aanen D.K."/>
            <person name="Tsang A."/>
            <person name="Henrissat B."/>
            <person name="Bilanenko E.N."/>
            <person name="de Vries R.P."/>
            <person name="van Kan J.A.L."/>
            <person name="Grigoriev I.V."/>
            <person name="Debets A.J.M."/>
        </authorList>
    </citation>
    <scope>NUCLEOTIDE SEQUENCE [LARGE SCALE GENOMIC DNA]</scope>
    <source>
        <strain evidence="1 2">F11</strain>
    </source>
</reference>
<dbReference type="GeneID" id="39582342"/>
<dbReference type="AlphaFoldDB" id="A0A3N2QA75"/>
<dbReference type="EMBL" id="ML119051">
    <property type="protein sequence ID" value="ROT43650.1"/>
    <property type="molecule type" value="Genomic_DNA"/>
</dbReference>